<feature type="non-terminal residue" evidence="1">
    <location>
        <position position="1"/>
    </location>
</feature>
<dbReference type="PANTHER" id="PTHR46466">
    <property type="entry name" value="GLYOXALASE DOMAIN-CONTAINING PROTEIN 4"/>
    <property type="match status" value="1"/>
</dbReference>
<gene>
    <name evidence="1" type="ORF">ANCCEY_08847</name>
</gene>
<dbReference type="EMBL" id="KE125070">
    <property type="protein sequence ID" value="EPB72052.1"/>
    <property type="molecule type" value="Genomic_DNA"/>
</dbReference>
<dbReference type="Proteomes" id="UP000054495">
    <property type="component" value="Unassembled WGS sequence"/>
</dbReference>
<evidence type="ECO:0008006" key="3">
    <source>
        <dbReference type="Google" id="ProtNLM"/>
    </source>
</evidence>
<protein>
    <recommendedName>
        <fullName evidence="3">Glyoxalase domain-containing protein 4</fullName>
    </recommendedName>
</protein>
<dbReference type="PANTHER" id="PTHR46466:SF1">
    <property type="entry name" value="GLYOXALASE DOMAIN-CONTAINING PROTEIN 4"/>
    <property type="match status" value="1"/>
</dbReference>
<evidence type="ECO:0000313" key="1">
    <source>
        <dbReference type="EMBL" id="EPB72052.1"/>
    </source>
</evidence>
<dbReference type="Gene3D" id="3.10.180.10">
    <property type="entry name" value="2,3-Dihydroxybiphenyl 1,2-Dioxygenase, domain 1"/>
    <property type="match status" value="1"/>
</dbReference>
<keyword evidence="2" id="KW-1185">Reference proteome</keyword>
<dbReference type="InterPro" id="IPR029068">
    <property type="entry name" value="Glyas_Bleomycin-R_OHBP_Dase"/>
</dbReference>
<dbReference type="AlphaFoldDB" id="A0A0D6LWQ1"/>
<evidence type="ECO:0000313" key="2">
    <source>
        <dbReference type="Proteomes" id="UP000054495"/>
    </source>
</evidence>
<reference evidence="1 2" key="1">
    <citation type="submission" date="2013-05" db="EMBL/GenBank/DDBJ databases">
        <title>Draft genome of the parasitic nematode Anyclostoma ceylanicum.</title>
        <authorList>
            <person name="Mitreva M."/>
        </authorList>
    </citation>
    <scope>NUCLEOTIDE SEQUENCE [LARGE SCALE GENOMIC DNA]</scope>
</reference>
<accession>A0A0D6LWQ1</accession>
<dbReference type="InterPro" id="IPR043193">
    <property type="entry name" value="GLOD4"/>
</dbReference>
<name>A0A0D6LWQ1_9BILA</name>
<proteinExistence type="predicted"/>
<organism evidence="1 2">
    <name type="scientific">Ancylostoma ceylanicum</name>
    <dbReference type="NCBI Taxonomy" id="53326"/>
    <lineage>
        <taxon>Eukaryota</taxon>
        <taxon>Metazoa</taxon>
        <taxon>Ecdysozoa</taxon>
        <taxon>Nematoda</taxon>
        <taxon>Chromadorea</taxon>
        <taxon>Rhabditida</taxon>
        <taxon>Rhabditina</taxon>
        <taxon>Rhabditomorpha</taxon>
        <taxon>Strongyloidea</taxon>
        <taxon>Ancylostomatidae</taxon>
        <taxon>Ancylostomatinae</taxon>
        <taxon>Ancylostoma</taxon>
    </lineage>
</organism>
<sequence length="116" mass="13334">GSFPAKFKIQVLRHEEFEEGCKAACNGPYNGKWSKTMVGYGCEDDHFVIELTYNYEIGGYRLGNDYMVSWDFVCNCVYCYFHVSPLLRVSSSSLMSYIRLSKVGRTPKNCHVGNYR</sequence>